<name>A0ABT8X742_9FLAO</name>
<keyword evidence="1 2" id="KW-0238">DNA-binding</keyword>
<dbReference type="Pfam" id="PF00486">
    <property type="entry name" value="Trans_reg_C"/>
    <property type="match status" value="1"/>
</dbReference>
<reference evidence="6" key="1">
    <citation type="submission" date="2023-07" db="EMBL/GenBank/DDBJ databases">
        <title>Two novel species in the genus Flavivirga.</title>
        <authorList>
            <person name="Kwon K."/>
        </authorList>
    </citation>
    <scope>NUCLEOTIDE SEQUENCE</scope>
    <source>
        <strain evidence="6">KACC 14157</strain>
    </source>
</reference>
<feature type="domain" description="OmpR/PhoB-type" evidence="5">
    <location>
        <begin position="184"/>
        <end position="281"/>
    </location>
</feature>
<evidence type="ECO:0000313" key="7">
    <source>
        <dbReference type="Proteomes" id="UP001176891"/>
    </source>
</evidence>
<dbReference type="EMBL" id="JAUOEM010000007">
    <property type="protein sequence ID" value="MDO5989380.1"/>
    <property type="molecule type" value="Genomic_DNA"/>
</dbReference>
<sequence length="282" mass="32014">MMKKRIISLLAILFFTLLGCTDNTPQNHFSETVKVALRDAGNTLLLANNDSTSLILPITKLDGNRYELAFQKKLSITPDSLVVAITNSLNAAKLPKQYIVEVFNCKNEGVFYSFQIKGTTESDIIPCKGRNLPIGCYTIQILFLENNPTLKTYITLLVLLASTLLFGFFYFKKRNSKTNRKEVTSYSKIGDYRFYKDQSKLIKEAVEIKLSAKECELMAMLSANLNQVVKRETLVKEIWEDHGVFVDRSLDTFISKLRKKFKDDPSISIVNVHGVGYKLEVL</sequence>
<accession>A0ABT8X742</accession>
<feature type="chain" id="PRO_5046784197" evidence="4">
    <location>
        <begin position="21"/>
        <end position="282"/>
    </location>
</feature>
<dbReference type="PROSITE" id="PS51755">
    <property type="entry name" value="OMPR_PHOB"/>
    <property type="match status" value="1"/>
</dbReference>
<feature type="DNA-binding region" description="OmpR/PhoB-type" evidence="2">
    <location>
        <begin position="184"/>
        <end position="281"/>
    </location>
</feature>
<dbReference type="SMART" id="SM00862">
    <property type="entry name" value="Trans_reg_C"/>
    <property type="match status" value="1"/>
</dbReference>
<feature type="transmembrane region" description="Helical" evidence="3">
    <location>
        <begin position="153"/>
        <end position="171"/>
    </location>
</feature>
<keyword evidence="4" id="KW-0732">Signal</keyword>
<feature type="signal peptide" evidence="4">
    <location>
        <begin position="1"/>
        <end position="20"/>
    </location>
</feature>
<dbReference type="InterPro" id="IPR036388">
    <property type="entry name" value="WH-like_DNA-bd_sf"/>
</dbReference>
<dbReference type="Proteomes" id="UP001176891">
    <property type="component" value="Unassembled WGS sequence"/>
</dbReference>
<keyword evidence="3" id="KW-0812">Transmembrane</keyword>
<evidence type="ECO:0000313" key="6">
    <source>
        <dbReference type="EMBL" id="MDO5989380.1"/>
    </source>
</evidence>
<keyword evidence="3" id="KW-0472">Membrane</keyword>
<comment type="caution">
    <text evidence="6">The sequence shown here is derived from an EMBL/GenBank/DDBJ whole genome shotgun (WGS) entry which is preliminary data.</text>
</comment>
<dbReference type="CDD" id="cd00383">
    <property type="entry name" value="trans_reg_C"/>
    <property type="match status" value="1"/>
</dbReference>
<keyword evidence="7" id="KW-1185">Reference proteome</keyword>
<keyword evidence="3" id="KW-1133">Transmembrane helix</keyword>
<evidence type="ECO:0000256" key="4">
    <source>
        <dbReference type="SAM" id="SignalP"/>
    </source>
</evidence>
<dbReference type="Gene3D" id="1.10.10.10">
    <property type="entry name" value="Winged helix-like DNA-binding domain superfamily/Winged helix DNA-binding domain"/>
    <property type="match status" value="1"/>
</dbReference>
<dbReference type="InterPro" id="IPR001867">
    <property type="entry name" value="OmpR/PhoB-type_DNA-bd"/>
</dbReference>
<evidence type="ECO:0000256" key="3">
    <source>
        <dbReference type="SAM" id="Phobius"/>
    </source>
</evidence>
<protein>
    <submittedName>
        <fullName evidence="6">Helix-turn-helix domain-containing protein</fullName>
    </submittedName>
</protein>
<organism evidence="6 7">
    <name type="scientific">Flavivirga amylovorans</name>
    <dbReference type="NCBI Taxonomy" id="870486"/>
    <lineage>
        <taxon>Bacteria</taxon>
        <taxon>Pseudomonadati</taxon>
        <taxon>Bacteroidota</taxon>
        <taxon>Flavobacteriia</taxon>
        <taxon>Flavobacteriales</taxon>
        <taxon>Flavobacteriaceae</taxon>
        <taxon>Flavivirga</taxon>
    </lineage>
</organism>
<gene>
    <name evidence="6" type="ORF">Q4Q39_18400</name>
</gene>
<evidence type="ECO:0000256" key="2">
    <source>
        <dbReference type="PROSITE-ProRule" id="PRU01091"/>
    </source>
</evidence>
<evidence type="ECO:0000259" key="5">
    <source>
        <dbReference type="PROSITE" id="PS51755"/>
    </source>
</evidence>
<dbReference type="InterPro" id="IPR016032">
    <property type="entry name" value="Sig_transdc_resp-reg_C-effctor"/>
</dbReference>
<dbReference type="SUPFAM" id="SSF46894">
    <property type="entry name" value="C-terminal effector domain of the bipartite response regulators"/>
    <property type="match status" value="1"/>
</dbReference>
<evidence type="ECO:0000256" key="1">
    <source>
        <dbReference type="ARBA" id="ARBA00023125"/>
    </source>
</evidence>
<proteinExistence type="predicted"/>
<dbReference type="RefSeq" id="WP_303284038.1">
    <property type="nucleotide sequence ID" value="NZ_JAUOEM010000007.1"/>
</dbReference>
<dbReference type="PROSITE" id="PS51257">
    <property type="entry name" value="PROKAR_LIPOPROTEIN"/>
    <property type="match status" value="1"/>
</dbReference>